<proteinExistence type="predicted"/>
<feature type="region of interest" description="Disordered" evidence="2">
    <location>
        <begin position="1"/>
        <end position="22"/>
    </location>
</feature>
<dbReference type="PANTHER" id="PTHR35164">
    <property type="entry name" value="EXPRESSED PROTEIN"/>
    <property type="match status" value="1"/>
</dbReference>
<accession>A0A833QIY3</accession>
<dbReference type="Proteomes" id="UP000623129">
    <property type="component" value="Unassembled WGS sequence"/>
</dbReference>
<dbReference type="PANTHER" id="PTHR35164:SF9">
    <property type="entry name" value="EXPRESSED PROTEIN"/>
    <property type="match status" value="1"/>
</dbReference>
<keyword evidence="4" id="KW-1185">Reference proteome</keyword>
<comment type="caution">
    <text evidence="3">The sequence shown here is derived from an EMBL/GenBank/DDBJ whole genome shotgun (WGS) entry which is preliminary data.</text>
</comment>
<evidence type="ECO:0000313" key="3">
    <source>
        <dbReference type="EMBL" id="KAF3326450.1"/>
    </source>
</evidence>
<organism evidence="3 4">
    <name type="scientific">Carex littledalei</name>
    <dbReference type="NCBI Taxonomy" id="544730"/>
    <lineage>
        <taxon>Eukaryota</taxon>
        <taxon>Viridiplantae</taxon>
        <taxon>Streptophyta</taxon>
        <taxon>Embryophyta</taxon>
        <taxon>Tracheophyta</taxon>
        <taxon>Spermatophyta</taxon>
        <taxon>Magnoliopsida</taxon>
        <taxon>Liliopsida</taxon>
        <taxon>Poales</taxon>
        <taxon>Cyperaceae</taxon>
        <taxon>Cyperoideae</taxon>
        <taxon>Cariceae</taxon>
        <taxon>Carex</taxon>
        <taxon>Carex subgen. Euthyceras</taxon>
    </lineage>
</organism>
<dbReference type="OrthoDB" id="774313at2759"/>
<sequence>MQQQLKHLREELKKEKRERTQAQHELERIKWRSCSDKSLYASSSRCKLEILEQELAKTKESERKLLESLTSQTKQLEQTKICLEEAKLEIQSLDDAINLLETTPIGALNNQLKRAAQEEEKSKKALDGLALALQEVTNESILARKRLTATQLELEETEKENNNLKIILRQKERDLRIALDECDRLKVEADESSLSWREKENGFLQCISLCEAEMITIKEENEKMIASEKGARQEVYNLRDIIKHMINEASVAKESRDIALKENSQLKDLLKEKENAIQSLKHELESIKVSEGAALDSVRKLKGLLVATSTMNSNKNSVKFEGESPRLPPKAVVCEGGGRVAKRNLAKSPLGHRWRNGRRYSCGDTEKIGCLSDMIGSPDRKEKDHLKGANFECKEAPGTPTRVMIKLKKSETIRKKFEGLLRWKSFHK</sequence>
<dbReference type="AlphaFoldDB" id="A0A833QIY3"/>
<keyword evidence="1" id="KW-0175">Coiled coil</keyword>
<name>A0A833QIY3_9POAL</name>
<evidence type="ECO:0000256" key="1">
    <source>
        <dbReference type="SAM" id="Coils"/>
    </source>
</evidence>
<feature type="coiled-coil region" evidence="1">
    <location>
        <begin position="256"/>
        <end position="290"/>
    </location>
</feature>
<feature type="compositionally biased region" description="Basic and acidic residues" evidence="2">
    <location>
        <begin position="7"/>
        <end position="22"/>
    </location>
</feature>
<evidence type="ECO:0000256" key="2">
    <source>
        <dbReference type="SAM" id="MobiDB-lite"/>
    </source>
</evidence>
<gene>
    <name evidence="3" type="ORF">FCM35_KLT08080</name>
</gene>
<protein>
    <submittedName>
        <fullName evidence="3">WEB family protein</fullName>
    </submittedName>
</protein>
<reference evidence="3" key="1">
    <citation type="submission" date="2020-01" db="EMBL/GenBank/DDBJ databases">
        <title>Genome sequence of Kobresia littledalei, the first chromosome-level genome in the family Cyperaceae.</title>
        <authorList>
            <person name="Qu G."/>
        </authorList>
    </citation>
    <scope>NUCLEOTIDE SEQUENCE</scope>
    <source>
        <strain evidence="3">C.B.Clarke</strain>
        <tissue evidence="3">Leaf</tissue>
    </source>
</reference>
<dbReference type="EMBL" id="SWLB01000018">
    <property type="protein sequence ID" value="KAF3326450.1"/>
    <property type="molecule type" value="Genomic_DNA"/>
</dbReference>
<evidence type="ECO:0000313" key="4">
    <source>
        <dbReference type="Proteomes" id="UP000623129"/>
    </source>
</evidence>